<name>A0A1H6FIC6_THEAL</name>
<keyword evidence="6" id="KW-1185">Reference proteome</keyword>
<dbReference type="PROSITE" id="PS50977">
    <property type="entry name" value="HTH_TETR_2"/>
    <property type="match status" value="1"/>
</dbReference>
<organism evidence="5 6">
    <name type="scientific">Thermoleophilum album</name>
    <dbReference type="NCBI Taxonomy" id="29539"/>
    <lineage>
        <taxon>Bacteria</taxon>
        <taxon>Bacillati</taxon>
        <taxon>Actinomycetota</taxon>
        <taxon>Thermoleophilia</taxon>
        <taxon>Thermoleophilales</taxon>
        <taxon>Thermoleophilaceae</taxon>
        <taxon>Thermoleophilum</taxon>
    </lineage>
</organism>
<evidence type="ECO:0000256" key="2">
    <source>
        <dbReference type="PROSITE-ProRule" id="PRU00335"/>
    </source>
</evidence>
<sequence>MVQPQKSRDATDAAPEGRPYGGVPASERRAARRARLIEAGLDLIGTVGFDRTTVRGVCRRAGLTERYFYEHFENRDDLLAAVYEHVIESVRAETLAALAEAPATLEDRVRAGVSAFVGALDRDRRRARVQLLESVGRDEQLEHRRREVMHEFAALLEEMSAGLLPADRNDPDERRIAALALVGATNEVVIDWVLGYLEVPRERLVEVLVRIYLAVARG</sequence>
<dbReference type="GO" id="GO:0003700">
    <property type="term" value="F:DNA-binding transcription factor activity"/>
    <property type="evidence" value="ECO:0007669"/>
    <property type="project" value="TreeGrafter"/>
</dbReference>
<dbReference type="Pfam" id="PF00440">
    <property type="entry name" value="TetR_N"/>
    <property type="match status" value="1"/>
</dbReference>
<feature type="compositionally biased region" description="Basic and acidic residues" evidence="3">
    <location>
        <begin position="1"/>
        <end position="11"/>
    </location>
</feature>
<dbReference type="SUPFAM" id="SSF46689">
    <property type="entry name" value="Homeodomain-like"/>
    <property type="match status" value="1"/>
</dbReference>
<dbReference type="EMBL" id="FNWJ01000001">
    <property type="protein sequence ID" value="SEH10586.1"/>
    <property type="molecule type" value="Genomic_DNA"/>
</dbReference>
<dbReference type="InterPro" id="IPR009057">
    <property type="entry name" value="Homeodomain-like_sf"/>
</dbReference>
<dbReference type="InterPro" id="IPR050109">
    <property type="entry name" value="HTH-type_TetR-like_transc_reg"/>
</dbReference>
<dbReference type="PANTHER" id="PTHR30055">
    <property type="entry name" value="HTH-TYPE TRANSCRIPTIONAL REGULATOR RUTR"/>
    <property type="match status" value="1"/>
</dbReference>
<keyword evidence="1 2" id="KW-0238">DNA-binding</keyword>
<feature type="domain" description="HTH tetR-type" evidence="4">
    <location>
        <begin position="30"/>
        <end position="90"/>
    </location>
</feature>
<dbReference type="AlphaFoldDB" id="A0A1H6FIC6"/>
<accession>A0A1H6FIC6</accession>
<dbReference type="SUPFAM" id="SSF48498">
    <property type="entry name" value="Tetracyclin repressor-like, C-terminal domain"/>
    <property type="match status" value="1"/>
</dbReference>
<dbReference type="Proteomes" id="UP000222056">
    <property type="component" value="Unassembled WGS sequence"/>
</dbReference>
<reference evidence="6" key="1">
    <citation type="submission" date="2016-10" db="EMBL/GenBank/DDBJ databases">
        <authorList>
            <person name="Varghese N."/>
            <person name="Submissions S."/>
        </authorList>
    </citation>
    <scope>NUCLEOTIDE SEQUENCE [LARGE SCALE GENOMIC DNA]</scope>
    <source>
        <strain evidence="6">ATCC 35263</strain>
    </source>
</reference>
<dbReference type="GO" id="GO:0000976">
    <property type="term" value="F:transcription cis-regulatory region binding"/>
    <property type="evidence" value="ECO:0007669"/>
    <property type="project" value="TreeGrafter"/>
</dbReference>
<evidence type="ECO:0000313" key="5">
    <source>
        <dbReference type="EMBL" id="SEH10586.1"/>
    </source>
</evidence>
<dbReference type="InterPro" id="IPR036271">
    <property type="entry name" value="Tet_transcr_reg_TetR-rel_C_sf"/>
</dbReference>
<dbReference type="Gene3D" id="1.10.357.10">
    <property type="entry name" value="Tetracycline Repressor, domain 2"/>
    <property type="match status" value="1"/>
</dbReference>
<proteinExistence type="predicted"/>
<feature type="region of interest" description="Disordered" evidence="3">
    <location>
        <begin position="1"/>
        <end position="27"/>
    </location>
</feature>
<gene>
    <name evidence="5" type="ORF">SAMN02745716_0454</name>
</gene>
<evidence type="ECO:0000259" key="4">
    <source>
        <dbReference type="PROSITE" id="PS50977"/>
    </source>
</evidence>
<evidence type="ECO:0000256" key="3">
    <source>
        <dbReference type="SAM" id="MobiDB-lite"/>
    </source>
</evidence>
<evidence type="ECO:0000256" key="1">
    <source>
        <dbReference type="ARBA" id="ARBA00023125"/>
    </source>
</evidence>
<feature type="DNA-binding region" description="H-T-H motif" evidence="2">
    <location>
        <begin position="53"/>
        <end position="72"/>
    </location>
</feature>
<dbReference type="PRINTS" id="PR00455">
    <property type="entry name" value="HTHTETR"/>
</dbReference>
<dbReference type="STRING" id="29539.SAMN02745716_0454"/>
<dbReference type="InterPro" id="IPR001647">
    <property type="entry name" value="HTH_TetR"/>
</dbReference>
<protein>
    <submittedName>
        <fullName evidence="5">Transcriptional regulator, TetR family</fullName>
    </submittedName>
</protein>
<evidence type="ECO:0000313" key="6">
    <source>
        <dbReference type="Proteomes" id="UP000222056"/>
    </source>
</evidence>
<dbReference type="PANTHER" id="PTHR30055:SF209">
    <property type="entry name" value="POSSIBLE TRANSCRIPTIONAL REGULATORY PROTEIN (PROBABLY TETR-FAMILY)"/>
    <property type="match status" value="1"/>
</dbReference>